<dbReference type="GO" id="GO:0006355">
    <property type="term" value="P:regulation of DNA-templated transcription"/>
    <property type="evidence" value="ECO:0007669"/>
    <property type="project" value="InterPro"/>
</dbReference>
<dbReference type="SUPFAM" id="SSF52540">
    <property type="entry name" value="P-loop containing nucleoside triphosphate hydrolases"/>
    <property type="match status" value="1"/>
</dbReference>
<dbReference type="GO" id="GO:0005634">
    <property type="term" value="C:nucleus"/>
    <property type="evidence" value="ECO:0007669"/>
    <property type="project" value="UniProtKB-SubCell"/>
</dbReference>
<evidence type="ECO:0000313" key="3">
    <source>
        <dbReference type="EMBL" id="GLC62606.1"/>
    </source>
</evidence>
<evidence type="ECO:0000313" key="4">
    <source>
        <dbReference type="Proteomes" id="UP001165080"/>
    </source>
</evidence>
<dbReference type="InterPro" id="IPR000637">
    <property type="entry name" value="HMGI/Y_DNA-bd_CS"/>
</dbReference>
<name>A0A9W6C1M5_9CHLO</name>
<reference evidence="3 4" key="1">
    <citation type="journal article" date="2023" name="Commun. Biol.">
        <title>Reorganization of the ancestral sex-determining regions during the evolution of trioecy in Pleodorina starrii.</title>
        <authorList>
            <person name="Takahashi K."/>
            <person name="Suzuki S."/>
            <person name="Kawai-Toyooka H."/>
            <person name="Yamamoto K."/>
            <person name="Hamaji T."/>
            <person name="Ootsuki R."/>
            <person name="Yamaguchi H."/>
            <person name="Kawachi M."/>
            <person name="Higashiyama T."/>
            <person name="Nozaki H."/>
        </authorList>
    </citation>
    <scope>NUCLEOTIDE SEQUENCE [LARGE SCALE GENOMIC DNA]</scope>
    <source>
        <strain evidence="3 4">NIES-4479</strain>
    </source>
</reference>
<dbReference type="PROSITE" id="PS00354">
    <property type="entry name" value="HMGI_Y"/>
    <property type="match status" value="1"/>
</dbReference>
<dbReference type="InterPro" id="IPR027417">
    <property type="entry name" value="P-loop_NTPase"/>
</dbReference>
<evidence type="ECO:0000256" key="1">
    <source>
        <dbReference type="ARBA" id="ARBA00004123"/>
    </source>
</evidence>
<sequence length="256" mass="27689">MLERGWHPNLRVIPSARNVSNREADRADHAELRLKISLTGLQADVVVIDCPNRQGGPLTLSALNAADTVVYAATATSDGIDGVDGARRTVAQFRRHRQQLGAPDTLTEAGIVVGGVKETIMSRAAVASLEELRATGLFLEPLIPDRAIVQEVWISGEWYGQYRKGARALDAYTAIAKKPATLVVSSPPVQAAPVAEPTTVAPKRGRGRPRREPTIQLGVRVAQDVSDLIEELTEHDGTTRAVIENAVRAYAQQLNR</sequence>
<keyword evidence="4" id="KW-1185">Reference proteome</keyword>
<dbReference type="AlphaFoldDB" id="A0A9W6C1M5"/>
<protein>
    <submittedName>
        <fullName evidence="3">Uncharacterized protein</fullName>
    </submittedName>
</protein>
<proteinExistence type="predicted"/>
<organism evidence="3 4">
    <name type="scientific">Pleodorina starrii</name>
    <dbReference type="NCBI Taxonomy" id="330485"/>
    <lineage>
        <taxon>Eukaryota</taxon>
        <taxon>Viridiplantae</taxon>
        <taxon>Chlorophyta</taxon>
        <taxon>core chlorophytes</taxon>
        <taxon>Chlorophyceae</taxon>
        <taxon>CS clade</taxon>
        <taxon>Chlamydomonadales</taxon>
        <taxon>Volvocaceae</taxon>
        <taxon>Pleodorina</taxon>
    </lineage>
</organism>
<gene>
    <name evidence="3" type="primary">PLESTB003739</name>
    <name evidence="3" type="ORF">PLESTB_001918600</name>
</gene>
<comment type="caution">
    <text evidence="3">The sequence shown here is derived from an EMBL/GenBank/DDBJ whole genome shotgun (WGS) entry which is preliminary data.</text>
</comment>
<dbReference type="Proteomes" id="UP001165080">
    <property type="component" value="Unassembled WGS sequence"/>
</dbReference>
<evidence type="ECO:0000256" key="2">
    <source>
        <dbReference type="ARBA" id="ARBA00023242"/>
    </source>
</evidence>
<dbReference type="EMBL" id="BRXU01000067">
    <property type="protein sequence ID" value="GLC62606.1"/>
    <property type="molecule type" value="Genomic_DNA"/>
</dbReference>
<accession>A0A9W6C1M5</accession>
<dbReference type="Gene3D" id="3.40.50.300">
    <property type="entry name" value="P-loop containing nucleotide triphosphate hydrolases"/>
    <property type="match status" value="1"/>
</dbReference>
<comment type="subcellular location">
    <subcellularLocation>
        <location evidence="1">Nucleus</location>
    </subcellularLocation>
</comment>
<keyword evidence="2" id="KW-0539">Nucleus</keyword>